<dbReference type="InterPro" id="IPR008040">
    <property type="entry name" value="Hydant_A_N"/>
</dbReference>
<dbReference type="GO" id="GO:0005829">
    <property type="term" value="C:cytosol"/>
    <property type="evidence" value="ECO:0007669"/>
    <property type="project" value="TreeGrafter"/>
</dbReference>
<dbReference type="GO" id="GO:0006749">
    <property type="term" value="P:glutathione metabolic process"/>
    <property type="evidence" value="ECO:0007669"/>
    <property type="project" value="TreeGrafter"/>
</dbReference>
<dbReference type="Pfam" id="PF05378">
    <property type="entry name" value="Hydant_A_N"/>
    <property type="match status" value="1"/>
</dbReference>
<dbReference type="PANTHER" id="PTHR11365:SF23">
    <property type="entry name" value="HYPOTHETICAL 5-OXOPROLINASE (EUROFUNG)-RELATED"/>
    <property type="match status" value="1"/>
</dbReference>
<feature type="domain" description="Hydantoinase A/oxoprolinase" evidence="1">
    <location>
        <begin position="196"/>
        <end position="478"/>
    </location>
</feature>
<dbReference type="GO" id="GO:0017168">
    <property type="term" value="F:5-oxoprolinase (ATP-hydrolyzing) activity"/>
    <property type="evidence" value="ECO:0007669"/>
    <property type="project" value="TreeGrafter"/>
</dbReference>
<gene>
    <name evidence="4" type="ORF">EV668_2345</name>
</gene>
<dbReference type="EMBL" id="SNZR01000011">
    <property type="protein sequence ID" value="TDR95053.1"/>
    <property type="molecule type" value="Genomic_DNA"/>
</dbReference>
<feature type="domain" description="Hydantoinase/oxoprolinase N-terminal" evidence="2">
    <location>
        <begin position="2"/>
        <end position="174"/>
    </location>
</feature>
<dbReference type="InterPro" id="IPR045079">
    <property type="entry name" value="Oxoprolinase-like"/>
</dbReference>
<name>A0A4R7C9S5_9HYPH</name>
<evidence type="ECO:0000313" key="5">
    <source>
        <dbReference type="Proteomes" id="UP000295122"/>
    </source>
</evidence>
<reference evidence="4 5" key="1">
    <citation type="submission" date="2019-03" db="EMBL/GenBank/DDBJ databases">
        <title>Genomic Encyclopedia of Type Strains, Phase IV (KMG-IV): sequencing the most valuable type-strain genomes for metagenomic binning, comparative biology and taxonomic classification.</title>
        <authorList>
            <person name="Goeker M."/>
        </authorList>
    </citation>
    <scope>NUCLEOTIDE SEQUENCE [LARGE SCALE GENOMIC DNA]</scope>
    <source>
        <strain evidence="4 5">DSM 25903</strain>
    </source>
</reference>
<feature type="domain" description="Acetophenone carboxylase-like C-terminal" evidence="3">
    <location>
        <begin position="524"/>
        <end position="666"/>
    </location>
</feature>
<comment type="caution">
    <text evidence="4">The sequence shown here is derived from an EMBL/GenBank/DDBJ whole genome shotgun (WGS) entry which is preliminary data.</text>
</comment>
<evidence type="ECO:0000313" key="4">
    <source>
        <dbReference type="EMBL" id="TDR95053.1"/>
    </source>
</evidence>
<dbReference type="InterPro" id="IPR002821">
    <property type="entry name" value="Hydantoinase_A"/>
</dbReference>
<dbReference type="Pfam" id="PF01968">
    <property type="entry name" value="Hydantoinase_A"/>
    <property type="match status" value="1"/>
</dbReference>
<dbReference type="Pfam" id="PF19278">
    <property type="entry name" value="Hydant_A_C"/>
    <property type="match status" value="1"/>
</dbReference>
<dbReference type="OrthoDB" id="9759608at2"/>
<dbReference type="InterPro" id="IPR049517">
    <property type="entry name" value="ACX-like_C"/>
</dbReference>
<dbReference type="Proteomes" id="UP000295122">
    <property type="component" value="Unassembled WGS sequence"/>
</dbReference>
<evidence type="ECO:0000259" key="1">
    <source>
        <dbReference type="Pfam" id="PF01968"/>
    </source>
</evidence>
<sequence length="672" mass="71335">MRVGIEIGGTFTDLVAAGPNGLTITKVPSVPARPDEGVFDALDRAGIACEAMVELAHGSTVATNAVLERKGARLAFLVTAGFGDVLTIQRLERRRIFDLLYRKPVPLVARKDAFEIPERTLFDGSIAEPLDTGRIRASLEAFLAAGDYGSVAICLLNSFANPDHERRLAELIRDVDPSLDVTCSYDISREYREYERATTTTMAAYVQPVIAAYLARMESVLASRGFAGNLSIMQSNGARMPAAAMRRNAVTALLSGPAAGVTGAVRQAGLSGIRNLVTLDIGGTSADVCLVVDGKPQLSQEAKIDGLPIRTPMVDIATVGAGGGSLVWADDGGMMRVGPQSAGANPGPACYGRGGTQPTLTDAHVLCGRLRPEARLAGSMQLDVEASRRVFAPIAERFGLEPAAAADSAVQIAIANVVAAIRQVSTERGRDTRDFTLVPFGGAGPLHAAAVAEALHIATVLVPPNAGVISAYGLLVSDHSLFESLTRPIPLDEAAPDRVRDTLGGLRTELAKRIEELGVPGDRLFEMSLDMRFKGQAFEITVPLAEADVPELTRERLLALFAREHEAIYSHGGGVGRNAVEIVSYRVGLHVPQLDRLSMSSSGAETSAEGSCEVFDRGERLDARLLWRGSLRAGQSVQGPAVIEDTTATIWIPKGWRGEIDGHQNLIMRAAA</sequence>
<evidence type="ECO:0000259" key="3">
    <source>
        <dbReference type="Pfam" id="PF19278"/>
    </source>
</evidence>
<proteinExistence type="predicted"/>
<keyword evidence="5" id="KW-1185">Reference proteome</keyword>
<organism evidence="4 5">
    <name type="scientific">Enterovirga rhinocerotis</name>
    <dbReference type="NCBI Taxonomy" id="1339210"/>
    <lineage>
        <taxon>Bacteria</taxon>
        <taxon>Pseudomonadati</taxon>
        <taxon>Pseudomonadota</taxon>
        <taxon>Alphaproteobacteria</taxon>
        <taxon>Hyphomicrobiales</taxon>
        <taxon>Methylobacteriaceae</taxon>
        <taxon>Enterovirga</taxon>
    </lineage>
</organism>
<dbReference type="AlphaFoldDB" id="A0A4R7C9S5"/>
<evidence type="ECO:0000259" key="2">
    <source>
        <dbReference type="Pfam" id="PF05378"/>
    </source>
</evidence>
<dbReference type="PANTHER" id="PTHR11365">
    <property type="entry name" value="5-OXOPROLINASE RELATED"/>
    <property type="match status" value="1"/>
</dbReference>
<accession>A0A4R7C9S5</accession>
<dbReference type="RefSeq" id="WP_133769894.1">
    <property type="nucleotide sequence ID" value="NZ_SNZR01000011.1"/>
</dbReference>
<protein>
    <submittedName>
        <fullName evidence="4">N-methylhydantoinase A</fullName>
    </submittedName>
</protein>